<evidence type="ECO:0000313" key="5">
    <source>
        <dbReference type="EMBL" id="KAK6508696.1"/>
    </source>
</evidence>
<evidence type="ECO:0000259" key="4">
    <source>
        <dbReference type="Pfam" id="PF23865"/>
    </source>
</evidence>
<protein>
    <submittedName>
        <fullName evidence="5">Uncharacterized protein</fullName>
    </submittedName>
</protein>
<feature type="region of interest" description="Disordered" evidence="1">
    <location>
        <begin position="33"/>
        <end position="93"/>
    </location>
</feature>
<dbReference type="Pfam" id="PF22974">
    <property type="entry name" value="DUF7029"/>
    <property type="match status" value="1"/>
</dbReference>
<evidence type="ECO:0000313" key="6">
    <source>
        <dbReference type="Proteomes" id="UP001307849"/>
    </source>
</evidence>
<feature type="domain" description="DUF7029" evidence="3">
    <location>
        <begin position="130"/>
        <end position="228"/>
    </location>
</feature>
<keyword evidence="6" id="KW-1185">Reference proteome</keyword>
<dbReference type="InterPro" id="IPR054293">
    <property type="entry name" value="DUF7029"/>
</dbReference>
<feature type="compositionally biased region" description="Basic and acidic residues" evidence="1">
    <location>
        <begin position="823"/>
        <end position="854"/>
    </location>
</feature>
<keyword evidence="2" id="KW-0732">Signal</keyword>
<gene>
    <name evidence="5" type="ORF">TWF506_010774</name>
</gene>
<dbReference type="EMBL" id="JAVHJM010000008">
    <property type="protein sequence ID" value="KAK6508696.1"/>
    <property type="molecule type" value="Genomic_DNA"/>
</dbReference>
<dbReference type="Proteomes" id="UP001307849">
    <property type="component" value="Unassembled WGS sequence"/>
</dbReference>
<dbReference type="Pfam" id="PF23865">
    <property type="entry name" value="DUF7223"/>
    <property type="match status" value="1"/>
</dbReference>
<dbReference type="AlphaFoldDB" id="A0AAN8RQ66"/>
<feature type="compositionally biased region" description="Polar residues" evidence="1">
    <location>
        <begin position="855"/>
        <end position="884"/>
    </location>
</feature>
<feature type="domain" description="DUF7223" evidence="4">
    <location>
        <begin position="547"/>
        <end position="686"/>
    </location>
</feature>
<evidence type="ECO:0000256" key="2">
    <source>
        <dbReference type="SAM" id="SignalP"/>
    </source>
</evidence>
<reference evidence="5 6" key="1">
    <citation type="submission" date="2019-10" db="EMBL/GenBank/DDBJ databases">
        <authorList>
            <person name="Palmer J.M."/>
        </authorList>
    </citation>
    <scope>NUCLEOTIDE SEQUENCE [LARGE SCALE GENOMIC DNA]</scope>
    <source>
        <strain evidence="5 6">TWF506</strain>
    </source>
</reference>
<dbReference type="InterPro" id="IPR055647">
    <property type="entry name" value="DUF7223"/>
</dbReference>
<feature type="chain" id="PRO_5042933996" evidence="2">
    <location>
        <begin position="21"/>
        <end position="1175"/>
    </location>
</feature>
<feature type="signal peptide" evidence="2">
    <location>
        <begin position="1"/>
        <end position="20"/>
    </location>
</feature>
<proteinExistence type="predicted"/>
<organism evidence="5 6">
    <name type="scientific">Arthrobotrys conoides</name>
    <dbReference type="NCBI Taxonomy" id="74498"/>
    <lineage>
        <taxon>Eukaryota</taxon>
        <taxon>Fungi</taxon>
        <taxon>Dikarya</taxon>
        <taxon>Ascomycota</taxon>
        <taxon>Pezizomycotina</taxon>
        <taxon>Orbiliomycetes</taxon>
        <taxon>Orbiliales</taxon>
        <taxon>Orbiliaceae</taxon>
        <taxon>Arthrobotrys</taxon>
    </lineage>
</organism>
<name>A0AAN8RQ66_9PEZI</name>
<feature type="region of interest" description="Disordered" evidence="1">
    <location>
        <begin position="821"/>
        <end position="885"/>
    </location>
</feature>
<evidence type="ECO:0000259" key="3">
    <source>
        <dbReference type="Pfam" id="PF22974"/>
    </source>
</evidence>
<feature type="region of interest" description="Disordered" evidence="1">
    <location>
        <begin position="286"/>
        <end position="310"/>
    </location>
</feature>
<feature type="compositionally biased region" description="Basic residues" evidence="1">
    <location>
        <begin position="74"/>
        <end position="88"/>
    </location>
</feature>
<feature type="compositionally biased region" description="Low complexity" evidence="1">
    <location>
        <begin position="39"/>
        <end position="51"/>
    </location>
</feature>
<feature type="compositionally biased region" description="Polar residues" evidence="1">
    <location>
        <begin position="301"/>
        <end position="310"/>
    </location>
</feature>
<comment type="caution">
    <text evidence="5">The sequence shown here is derived from an EMBL/GenBank/DDBJ whole genome shotgun (WGS) entry which is preliminary data.</text>
</comment>
<sequence length="1175" mass="127523">MKVGVQTAAFVLALASAIEASIMKRPGPQAASQSLTYKTSNSDTQFSTSSSYIKPRASKPGTNPTKKPASGKALKSKHNHGGRMRNAKSKAFNPKAAKNIEAKKKQVFHFVGDAEDKNADRRVAKADLAFKGKAVDLMDAEVIDSLTCTPQTILIVFKTEEAFKIVEDTWPKGGEDFYLVSYQGCGAGQTDADGDEKFVTKVLDLTLDKAKKLAVARYQDVKMGDAIEGGTVSWGQVAVAPGDQLQVFNTTETPTEHPTQTERPKVPHKSPVPAFKGLGFKRFLPGPQKNFKTGKTEEGASLTSNTTTKRSLQARDDEIVVADDGTTIPAEVDAVVDTPGVRPAISEEVFTLNDPSFGVGVGILRDLEKNVNSPDQRQCPFISASQVDESEIDGSKFFDMTVVKDQKQIEDDLLRSIADNEIRGKSRKARALRRSLIMRAELQRRWNIWGVIKAACDYVIEVPAKWAGGIFDDALKVVQGAWSDAADALEGTGRRIVNGKNTFNAVNTNIVFDYPNEATLKAYKLTPVTDPAILTKFGGSKGFLISKSDTDKLKGELYCIDCGINGNIRFDGQVTFSVANGIEEAFLDIDGNLDIGLQLGLEAKGFYQYSQSLDIFQVRLGAGISIPGVIDFAPTLRTAAWFDVTLKGSAQMNAGIHMKWAAPKARLDLIKAEATQSGWEPEIRRVFNGNIRIDAWVNVDFPTRFGLSVDLFNGKWQHNVGLVEKPQLRMWTGIDAKIPVGDKIVAQVASGDDRCPGIPLQLQFENTLYFEGLPSIAGGNGQLAIWNVPKQPLIQGCYGGGGSLESSIDGKTLVEGSPITQEEADRWAESKPKDETGLIFEKRRRDLDIQKRDPQGSSNSPPGTEVVTSPSKPNTPPETVSATNPAIAPADQGMFVSNVIMSPMDRSFFATSSSGLIYLDSQVGGRNCGRPARWMWDPASGAVVGDASGNNRLLHAYYSELENFGVSRLRVHEANKIPTDAEVIFLKASPEGDLFGIIPGDESFSPYFIIACSIVDQPTKIFISQLQKTDDLKGIDSVDTIQNVLKDPANRAKLIGGEVIDCSLKSLRITGDDEAKPDFVPVSSDLVETLADGDDHILVDDVRGVQWVNAFKEDSVKYATQLGEDSKPLPDPQEPVIPALEPVPEVQTETEVVQEVLPPQSEVIAPEAPIVVISG</sequence>
<feature type="region of interest" description="Disordered" evidence="1">
    <location>
        <begin position="252"/>
        <end position="271"/>
    </location>
</feature>
<accession>A0AAN8RQ66</accession>
<evidence type="ECO:0000256" key="1">
    <source>
        <dbReference type="SAM" id="MobiDB-lite"/>
    </source>
</evidence>